<dbReference type="InterPro" id="IPR022409">
    <property type="entry name" value="PKD/Chitinase_dom"/>
</dbReference>
<keyword evidence="7 18" id="KW-0732">Signal</keyword>
<evidence type="ECO:0000256" key="14">
    <source>
        <dbReference type="ARBA" id="ARBA00023273"/>
    </source>
</evidence>
<accession>A0ABR0YUG3</accession>
<keyword evidence="8" id="KW-0677">Repeat</keyword>
<dbReference type="InterPro" id="IPR046791">
    <property type="entry name" value="Polycystin_dom"/>
</dbReference>
<feature type="domain" description="PKD" evidence="20">
    <location>
        <begin position="1788"/>
        <end position="1850"/>
    </location>
</feature>
<dbReference type="Pfam" id="PF00059">
    <property type="entry name" value="Lectin_C"/>
    <property type="match status" value="1"/>
</dbReference>
<dbReference type="InterPro" id="IPR000434">
    <property type="entry name" value="PC1"/>
</dbReference>
<gene>
    <name evidence="25" type="ORF">HHUSO_G24211</name>
</gene>
<dbReference type="Gene3D" id="3.10.100.10">
    <property type="entry name" value="Mannose-Binding Protein A, subunit A"/>
    <property type="match status" value="1"/>
</dbReference>
<dbReference type="EMBL" id="JAHFZB010000023">
    <property type="protein sequence ID" value="KAK6476171.1"/>
    <property type="molecule type" value="Genomic_DNA"/>
</dbReference>
<dbReference type="SMART" id="SM00369">
    <property type="entry name" value="LRR_TYP"/>
    <property type="match status" value="3"/>
</dbReference>
<dbReference type="NCBIfam" id="TIGR00864">
    <property type="entry name" value="PCC"/>
    <property type="match status" value="1"/>
</dbReference>
<feature type="domain" description="PKD" evidence="20">
    <location>
        <begin position="1539"/>
        <end position="1592"/>
    </location>
</feature>
<evidence type="ECO:0000313" key="25">
    <source>
        <dbReference type="EMBL" id="KAK6476171.1"/>
    </source>
</evidence>
<dbReference type="PROSITE" id="PS51212">
    <property type="entry name" value="WSC"/>
    <property type="match status" value="1"/>
</dbReference>
<evidence type="ECO:0000256" key="4">
    <source>
        <dbReference type="ARBA" id="ARBA00022475"/>
    </source>
</evidence>
<dbReference type="SMART" id="SM00308">
    <property type="entry name" value="LH2"/>
    <property type="match status" value="1"/>
</dbReference>
<feature type="transmembrane region" description="Helical" evidence="17">
    <location>
        <begin position="3947"/>
        <end position="3964"/>
    </location>
</feature>
<dbReference type="PROSITE" id="PS51450">
    <property type="entry name" value="LRR"/>
    <property type="match status" value="2"/>
</dbReference>
<keyword evidence="13" id="KW-0325">Glycoprotein</keyword>
<feature type="domain" description="PKD" evidence="20">
    <location>
        <begin position="1350"/>
        <end position="1424"/>
    </location>
</feature>
<proteinExistence type="inferred from homology"/>
<dbReference type="SUPFAM" id="SSF56436">
    <property type="entry name" value="C-type lectin-like"/>
    <property type="match status" value="1"/>
</dbReference>
<evidence type="ECO:0000256" key="15">
    <source>
        <dbReference type="PROSITE-ProRule" id="PRU00152"/>
    </source>
</evidence>
<feature type="domain" description="PKD" evidence="20">
    <location>
        <begin position="1447"/>
        <end position="1508"/>
    </location>
</feature>
<feature type="domain" description="PKD" evidence="20">
    <location>
        <begin position="1278"/>
        <end position="1334"/>
    </location>
</feature>
<evidence type="ECO:0000259" key="19">
    <source>
        <dbReference type="PROSITE" id="PS50041"/>
    </source>
</evidence>
<dbReference type="InterPro" id="IPR013122">
    <property type="entry name" value="PKD1_2_channel"/>
</dbReference>
<dbReference type="Pfam" id="PF00801">
    <property type="entry name" value="PKD"/>
    <property type="match status" value="15"/>
</dbReference>
<keyword evidence="5" id="KW-0433">Leucine-rich repeat</keyword>
<dbReference type="SMART" id="SM00321">
    <property type="entry name" value="WSC"/>
    <property type="match status" value="1"/>
</dbReference>
<dbReference type="InterPro" id="IPR001611">
    <property type="entry name" value="Leu-rich_rpt"/>
</dbReference>
<dbReference type="InterPro" id="IPR036392">
    <property type="entry name" value="PLAT/LH2_dom_sf"/>
</dbReference>
<dbReference type="PROSITE" id="PS50221">
    <property type="entry name" value="GAIN_B"/>
    <property type="match status" value="1"/>
</dbReference>
<evidence type="ECO:0000256" key="2">
    <source>
        <dbReference type="ARBA" id="ARBA00004651"/>
    </source>
</evidence>
<keyword evidence="14" id="KW-0966">Cell projection</keyword>
<sequence length="4415" mass="490597">MPYSNGQTVSKRKHGVYFSKFGLFSSLFFFLSFLCISGSVEAQGRCAPCPENCTCSVVESCRVNCSNIGLHQGPDTMDIPCDTAVLDLSQNRISSIDANLFQRLTSLKELYLQGNNISMLPHGIFSCGTLSILDLSNNQISTLEEGMFHNLFNLSEINLSLNPFVCDCKLFQLIRWIAEQGVVVRHAQSTQCAEPPEVENLPLLSVNVSSITCGLSYAACLLEKHTGRKELVIFSSLTSGNFTRNSCNALCFSTHQPYGGLGTKNECLCGTNFEPNLISESQCSAACSDHLVMRDCRWTVAQQAFMVEFSAYFTQLGTFSIHEEAKLNISISVSVSTLLWDFGDRTPLLNTTKASASHKYALPGKYRVNVTLFAGAEVTSIQTEVNVIIPPRLELKCPTAVTTNDSIDICIANWDGTDGTVDWNIVSESGEIGKAPFCPSDGLLHIGSRRCYQLIRSNSTWQEARQFCASRGNGDLATVTNQDVKNLLITLIGNERDAWIGLWYSESDRSLKWVDGSATDDLETLLTGEPASRSENTCLTMDSSGQWNPKLCSTRAASICEYRHQPQVAEKIPDADYFLEGCAAFNENAPLRTVTRSASLSSPARSVELLVFPGLWFRQEGTLAALEFVTQALNSTVQIRLQVYRPSCDRLGLNLVLPGCGEHCVATAVCQTEAVSNMTGVCPARYQWCSFTAGCLPVSHACHSSLCTVCPAPPLYGRSQPEYSLVHELLFTLLPAVSTHYLAHSWSEDIQVYPGDFIAVQHDGEPGSLINCRQDTMSPWKQSYFRVNHSDWITDSLDNTTLRNWTEEAVCNLRVLYTQKKVKFIESPLLKAGLTTPGIYTFHAAVESKPFSRNLSCTFQVAPHLGLTIVYPPVQDDTVYFPTNKTFLLLKITSWHNATARWHGNNQSFPFQTTCPEEIASLIEDCKMNSSGTLFSRIDLELINASVVSVVITADNELSSENQTVKVKTEDPVRGLRVVPDPHQRVLVNSLVSYTAVVDSGSDVTFKWTVDDKPSFTYYNTALNVIYQNAAIYKLSVTALNHVSSLAAEFNVTVDRMNMMADLRVIGVPAVIPQSSSETLTASVKVDTAVEATFRWTFGDGGYDTYHFKPPYDISLQVQDTSVNQALLQHNVTYTYQQPGEYTLTVSVSNKYENISQLVQVFVYSNLTSVGIIVDTEALVVGSTAAFEAHPLPSPYGIIYTWRFGDGSSPVQGRERRVNHTFNQSGVYNISVCANNTISSTDSQRSVLVFEEITGLSASSNGPTELHTAVVISAEVKTGNNISWIFDMGDGSQLTGVGPVVEYTYVKDAIYTVNVTAVNSVSVVSVSLSVQVFVLEVLRLEPSKCIQELLNISFIAFVSGNSSVYVYDWNFGDGSPNLTVKGSPEANHLFRRSGMYALSLGLSSSVNKANFFTSICVQPVVMNVTIVPLSKYTKLGEESRFCVHAFPEYQYSYLWDFGTNDSAVRGTNEMGFTYRNAGQYSVTVSVLNNISFSSSMVQIEVQESVGLVIITHNGTKSNNLALQETYMFRASGSYWKERYTWDFGDGSIKMGCNATHLYNSTGNFNITLTGWNEVSSNNSQISVAVKTPVRGLTVTASKTIVPLNASVTFMAHLLAGDDVHYSWILCDRCTPIPRSSTIFYTFRSIGTFNIIVTAENEISSMQASIFIFVLKEIEGLHIVAEDLVDGCCFATNRVLHMQAAIRDGTNMSYIWTVLKAQDPILNFSGKLLPVNFPEPGFYDVILKATNLLGTSSVNRTIEFLDPVGNIIMTAVPNPVAVNRSTNISLLVSSGTNIKYIWSAEDHFTNTTEESWITHQFSTPGLKQVGVMITNKVSSKNVATLISVQEPISGVNFVAQDLPDQYYIASGSTVSLQGEFQRGTNVSWTWHLPNSTATEQQITLLFAVSGTYTISLNASNDISWALASRNITVQDKIGGLELKTSKNIAALRENVLFMIGISSGTSVSFLLSISGDSSVFVVNLNYTHQFTKVGDFVVNLTAQNQVSTERTSIIVTVMEPVSRLRIVNCCEEAIPTGVSKMFNAETLTGSPVTYLWTFDLHCGSKKTIIGKQVSYTPPQAGQLTIYLSAFNALGSQNITRVIQAQNRLLLATLEVKPAETLVNKPVTMQALVSPHATSVNYVWSFGDGSEKRMTKTANISHSYLVPGEYTVEVNASNLVSFAVAQTTVTIQVLECEEPEVQPVQSSQTVIKRSQRNYLEVAVDLRGCTRYKIEYLWEIYRSTTCLNSNDNCKVSLHDVDVQRPQLVIPRMALDLGSYCVIFSLSYADVPLRKSIAIHLNVVPSKLVPIIDGGTFRVWSKTQDLLMNGEKSYDPNLETDNQSPLSYTWTCMISSKTPSSGCNLNCGSQEKVLVIAEDMLEADVAYTFLLTVSKAGMSPENTTQTVLVKNGTVPMVSLECISCKAQSVYEVSQSSYVYLAGTCNNCQDNNSHSGRWRAQNSKNESLVLDVTTTSTGSTGMNLVVRQGILKDGDAYTFSLHVTDPLMENEGFASIELRPNLPPAGGSCVVHPSDTANALTTKVQFKCTGYKDSEDSETPLLYSLIVTRCNTEHCEDFCVYKGTSAEYSAFLPLGFRASRFRVDVSVTVQDQQGAAIVALNQSMVIRLPDPPEEFQSLTYWLYNQTETSLEDLIKQKDPRQVREYALALITVLNEFEQIGPSSLDSQSEQDFRILIRSKVTLALISLEVNTVDDIQQTSAALAQCTVVSREFICRECQRETLTKLESMLAILQSDTRQGTVTPTKLADNILNIMGDLIHLVNQPTTDDNSNDRHPLLVASKAYNLSSELMRILMHSRVLNEEPLVLHGTEITTQGKRAHPLNLLCFPDGPLCPFSIPKEFNSTFRDMTGIVQVMFQVDSNPFPFGYVGNYTVSTEVASMEFQTANGTQIPISSLGASKAITVMVSNSTGIQANSSWTQVVSEWSSVIVLVTTGNTNKAAGLHIQVMFTMLNDGTAASEEESYITAYLHSYLNPNEYNCTAQKRITLSMTKGPDHKLYTFFISPDVFDTTKDYYLNVTNGCWRSPVRVKVGVYTSLCQYFNNQEMRWKTDGMVPLESTTPDKAVCLTEHLTAFGASLFVPLDAVRFIIPAPSPGMNYIVLLTCAVCFVTYSVVAVIVRKLDLIDINRAGVIPFCGKDGLYKYEIQVKTGWGRGSGTTAHVGISLYGTDSKSGHRHLDGWNVFLRNSLDIFHMSTDSSLGSIFKIRVWHDNKGLSPSWYLQYVIVKDLQTSKKYFFLINDWLSVDNDDNEGMVEKEVIAATDAELRHVSRIFVGELERGLFEKHIWLSLWERPARSRFTRVQRATCCTVLIYLFILANAVWYGLVGDKTRSPVPVSNLMPVNVETVAVGMVACVIVYPVYLIVLTLFRMARSKASVEPPVAQLEQQSLEIDDYLDSSTIGNSFLTFSGVSGETYSDEINSDVSVATSKSLQKSNSQERVVPHWPDLLNDPSIMANNLPKLKRGQGSRHLGVDMALTSEEEDFYSNRNKYFTASDEDLIKKILADGHRQASRLQDSQLYLSQTETELADLSTIFGDKTEVILLQQLNEPGPTGTARREPPQSAHTSRTAVMDVSAQRLFPHWCSHAAHVLSFILLAGSIGISVWIGMGFGSSVALMWLLSGIFSFLTSFFVLEPLKVLLEALYFALIAKRILPEERDTLVENPQVQHVSEKIQRVRAPQGFALFQAKEEAKKVRKLHRMLKSFLVYMFFLLVVLITSYGDSFRDTNARHLQSLVHQRLNTTEFISIEKPEEFWLWLSHVLLPYLYSNETMRETNSILLGVPRLRQIRMQNAGCPISNYLEPSLAERGCIQFTPIVDTRSYGLGWGSQDLNQSNTWTYFPPDLTGVWYWGKLSIYNSGGYVKELKRTMNDSNATLLDLQRNNWLDRMTRAVFVEFTLYNTNTDLYAVVALLVEFAHSSRAYTSMHIKAVPLLRLSTGADLLLVMMGFLVVFVVYFVVHETRIMKKEGSSYFSQPWNLVQWSVIVLTLAAVVVHLNRISIADKQWHTFLNHRDGFTNFYQIAFLSYAFTNLAAVVLFLLILKASVQLRFLRDWSVFGKTLCRSVRELLAAGVALTLLLLAYSHLGYLVFSSSMEGYSSFSSSVLSLLSTLRGLGSLKTCLPEQRSAVCYVFYISYTVIDMWIILRIFAVILIRNYNVVRFEMYRPAIEPQDYEMMELFLRRLKMWMGISKTKEFRHKVRFEGMEPLPSRASTDSKSLYLPTPDSASDISSNSTTSSHADCFQPVVSRERAEAEAALHRLLPVFETLLLQLDRVNKVTEDVYQAECRLEHIQTKINKNKYVQMTQILLNKYCTMSKSSSAGKSSSNHLDHKSQPRKGKARPLDPDWTKRSKGAALAEETTVGPQMPNAPSSLFRHPAHTTTVPVKKRKPPAMKNKVHPNTDRHVSSHLKS</sequence>
<feature type="domain" description="GAIN-B" evidence="22">
    <location>
        <begin position="2901"/>
        <end position="3095"/>
    </location>
</feature>
<dbReference type="CDD" id="cd00037">
    <property type="entry name" value="CLECT"/>
    <property type="match status" value="1"/>
</dbReference>
<evidence type="ECO:0000259" key="22">
    <source>
        <dbReference type="PROSITE" id="PS50221"/>
    </source>
</evidence>
<dbReference type="Gene3D" id="2.60.60.20">
    <property type="entry name" value="PLAT/LH2 domain"/>
    <property type="match status" value="1"/>
</dbReference>
<feature type="transmembrane region" description="Helical" evidence="17">
    <location>
        <begin position="3313"/>
        <end position="3334"/>
    </location>
</feature>
<dbReference type="Gene3D" id="3.80.10.10">
    <property type="entry name" value="Ribonuclease Inhibitor"/>
    <property type="match status" value="1"/>
</dbReference>
<evidence type="ECO:0000256" key="8">
    <source>
        <dbReference type="ARBA" id="ARBA00022737"/>
    </source>
</evidence>
<feature type="transmembrane region" description="Helical" evidence="17">
    <location>
        <begin position="3354"/>
        <end position="3376"/>
    </location>
</feature>
<feature type="transmembrane region" description="Helical" evidence="17">
    <location>
        <begin position="3984"/>
        <end position="4004"/>
    </location>
</feature>
<dbReference type="InterPro" id="IPR001024">
    <property type="entry name" value="PLAT/LH2_dom"/>
</dbReference>
<dbReference type="Pfam" id="PF13855">
    <property type="entry name" value="LRR_8"/>
    <property type="match status" value="1"/>
</dbReference>
<keyword evidence="6 17" id="KW-0812">Transmembrane</keyword>
<feature type="domain" description="PKD" evidence="20">
    <location>
        <begin position="1088"/>
        <end position="1170"/>
    </location>
</feature>
<evidence type="ECO:0000259" key="24">
    <source>
        <dbReference type="PROSITE" id="PS51212"/>
    </source>
</evidence>
<feature type="domain" description="PKD" evidence="20">
    <location>
        <begin position="1168"/>
        <end position="1256"/>
    </location>
</feature>
<dbReference type="Pfam" id="PF20519">
    <property type="entry name" value="Polycystin_dom"/>
    <property type="match status" value="1"/>
</dbReference>
<dbReference type="SMART" id="SM00082">
    <property type="entry name" value="LRRCT"/>
    <property type="match status" value="1"/>
</dbReference>
<dbReference type="InterPro" id="IPR002889">
    <property type="entry name" value="WSC_carb-bd"/>
</dbReference>
<dbReference type="SMART" id="SM00034">
    <property type="entry name" value="CLECT"/>
    <property type="match status" value="1"/>
</dbReference>
<comment type="subcellular location">
    <subcellularLocation>
        <location evidence="2">Cell membrane</location>
        <topology evidence="2">Multi-pass membrane protein</topology>
    </subcellularLocation>
    <subcellularLocation>
        <location evidence="1">Cell projection</location>
        <location evidence="1">Cilium</location>
    </subcellularLocation>
</comment>
<keyword evidence="12" id="KW-1015">Disulfide bond</keyword>
<evidence type="ECO:0000256" key="1">
    <source>
        <dbReference type="ARBA" id="ARBA00004138"/>
    </source>
</evidence>
<dbReference type="PRINTS" id="PR00500">
    <property type="entry name" value="POLYCYSTIN1"/>
</dbReference>
<dbReference type="CDD" id="cd01752">
    <property type="entry name" value="PLAT_polycystin"/>
    <property type="match status" value="1"/>
</dbReference>
<feature type="transmembrane region" description="Helical" evidence="17">
    <location>
        <begin position="3594"/>
        <end position="3615"/>
    </location>
</feature>
<dbReference type="PANTHER" id="PTHR46730">
    <property type="entry name" value="POLYCYSTIN-1"/>
    <property type="match status" value="1"/>
</dbReference>
<evidence type="ECO:0000256" key="13">
    <source>
        <dbReference type="ARBA" id="ARBA00023180"/>
    </source>
</evidence>
<feature type="transmembrane region" description="Helical" evidence="17">
    <location>
        <begin position="3708"/>
        <end position="3727"/>
    </location>
</feature>
<feature type="region of interest" description="Disordered" evidence="16">
    <location>
        <begin position="4322"/>
        <end position="4415"/>
    </location>
</feature>
<dbReference type="PROSITE" id="PS51111">
    <property type="entry name" value="REJ"/>
    <property type="match status" value="1"/>
</dbReference>
<evidence type="ECO:0000256" key="11">
    <source>
        <dbReference type="ARBA" id="ARBA00023136"/>
    </source>
</evidence>
<dbReference type="InterPro" id="IPR035986">
    <property type="entry name" value="PKD_dom_sf"/>
</dbReference>
<dbReference type="InterPro" id="IPR000203">
    <property type="entry name" value="GPS"/>
</dbReference>
<dbReference type="PANTHER" id="PTHR46730:SF3">
    <property type="entry name" value="POLYCYSTIN-1"/>
    <property type="match status" value="1"/>
</dbReference>
<name>A0ABR0YUG3_HUSHU</name>
<dbReference type="SUPFAM" id="SSF49299">
    <property type="entry name" value="PKD domain"/>
    <property type="match status" value="12"/>
</dbReference>
<feature type="domain" description="PKD" evidence="20">
    <location>
        <begin position="1000"/>
        <end position="1054"/>
    </location>
</feature>
<feature type="transmembrane region" description="Helical" evidence="17">
    <location>
        <begin position="3107"/>
        <end position="3127"/>
    </location>
</feature>
<dbReference type="SMART" id="SM00089">
    <property type="entry name" value="PKD"/>
    <property type="match status" value="14"/>
</dbReference>
<organism evidence="25 26">
    <name type="scientific">Huso huso</name>
    <name type="common">Beluga</name>
    <name type="synonym">Acipenser huso</name>
    <dbReference type="NCBI Taxonomy" id="61971"/>
    <lineage>
        <taxon>Eukaryota</taxon>
        <taxon>Metazoa</taxon>
        <taxon>Chordata</taxon>
        <taxon>Craniata</taxon>
        <taxon>Vertebrata</taxon>
        <taxon>Euteleostomi</taxon>
        <taxon>Actinopterygii</taxon>
        <taxon>Chondrostei</taxon>
        <taxon>Acipenseriformes</taxon>
        <taxon>Acipenseridae</taxon>
        <taxon>Huso</taxon>
    </lineage>
</organism>
<feature type="transmembrane region" description="Helical" evidence="17">
    <location>
        <begin position="3621"/>
        <end position="3640"/>
    </location>
</feature>
<dbReference type="Gene3D" id="2.60.40.10">
    <property type="entry name" value="Immunoglobulins"/>
    <property type="match status" value="8"/>
</dbReference>
<feature type="transmembrane region" description="Helical" evidence="17">
    <location>
        <begin position="4132"/>
        <end position="4158"/>
    </location>
</feature>
<reference evidence="25 26" key="1">
    <citation type="submission" date="2021-05" db="EMBL/GenBank/DDBJ databases">
        <authorList>
            <person name="Zahm M."/>
            <person name="Klopp C."/>
            <person name="Cabau C."/>
            <person name="Kuhl H."/>
            <person name="Suciu R."/>
            <person name="Ciorpac M."/>
            <person name="Holostenco D."/>
            <person name="Gessner J."/>
            <person name="Wuertz S."/>
            <person name="Hohne C."/>
            <person name="Stock M."/>
            <person name="Gislard M."/>
            <person name="Lluch J."/>
            <person name="Milhes M."/>
            <person name="Lampietro C."/>
            <person name="Lopez Roques C."/>
            <person name="Donnadieu C."/>
            <person name="Du K."/>
            <person name="Schartl M."/>
            <person name="Guiguen Y."/>
        </authorList>
    </citation>
    <scope>NUCLEOTIDE SEQUENCE [LARGE SCALE GENOMIC DNA]</scope>
    <source>
        <strain evidence="25">Hh-F2</strain>
        <tissue evidence="25">Blood</tissue>
    </source>
</reference>
<dbReference type="PROSITE" id="PS50041">
    <property type="entry name" value="C_TYPE_LECTIN_2"/>
    <property type="match status" value="1"/>
</dbReference>
<evidence type="ECO:0000256" key="6">
    <source>
        <dbReference type="ARBA" id="ARBA00022692"/>
    </source>
</evidence>
<feature type="domain" description="PKD" evidence="20">
    <location>
        <begin position="2128"/>
        <end position="2187"/>
    </location>
</feature>
<feature type="chain" id="PRO_5046852681" evidence="18">
    <location>
        <begin position="43"/>
        <end position="4415"/>
    </location>
</feature>
<feature type="domain" description="REJ" evidence="23">
    <location>
        <begin position="2190"/>
        <end position="2880"/>
    </location>
</feature>
<comment type="similarity">
    <text evidence="3">Belongs to the polycystin family.</text>
</comment>
<evidence type="ECO:0000256" key="5">
    <source>
        <dbReference type="ARBA" id="ARBA00022614"/>
    </source>
</evidence>
<feature type="signal peptide" evidence="18">
    <location>
        <begin position="1"/>
        <end position="42"/>
    </location>
</feature>
<feature type="transmembrane region" description="Helical" evidence="17">
    <location>
        <begin position="4073"/>
        <end position="4095"/>
    </location>
</feature>
<dbReference type="Pfam" id="PF08016">
    <property type="entry name" value="PKD_channel"/>
    <property type="match status" value="1"/>
</dbReference>
<evidence type="ECO:0000256" key="18">
    <source>
        <dbReference type="SAM" id="SignalP"/>
    </source>
</evidence>
<dbReference type="InterPro" id="IPR003591">
    <property type="entry name" value="Leu-rich_rpt_typical-subtyp"/>
</dbReference>
<dbReference type="InterPro" id="IPR042060">
    <property type="entry name" value="PLAT_polycystin1"/>
</dbReference>
<feature type="domain" description="WSC" evidence="24">
    <location>
        <begin position="214"/>
        <end position="311"/>
    </location>
</feature>
<evidence type="ECO:0000256" key="9">
    <source>
        <dbReference type="ARBA" id="ARBA00022989"/>
    </source>
</evidence>
<evidence type="ECO:0000313" key="26">
    <source>
        <dbReference type="Proteomes" id="UP001369086"/>
    </source>
</evidence>
<feature type="compositionally biased region" description="Basic residues" evidence="16">
    <location>
        <begin position="4389"/>
        <end position="4401"/>
    </location>
</feature>
<dbReference type="Gene3D" id="1.10.287.70">
    <property type="match status" value="1"/>
</dbReference>
<feature type="domain" description="PKD" evidence="20">
    <location>
        <begin position="1878"/>
        <end position="1935"/>
    </location>
</feature>
<feature type="domain" description="PKD" evidence="20">
    <location>
        <begin position="340"/>
        <end position="387"/>
    </location>
</feature>
<comment type="caution">
    <text evidence="15">Lacks conserved residue(s) required for the propagation of feature annotation.</text>
</comment>
<dbReference type="SUPFAM" id="SSF49723">
    <property type="entry name" value="Lipase/lipooxygenase domain (PLAT/LH2 domain)"/>
    <property type="match status" value="1"/>
</dbReference>
<keyword evidence="11 17" id="KW-0472">Membrane</keyword>
<evidence type="ECO:0000259" key="20">
    <source>
        <dbReference type="PROSITE" id="PS50093"/>
    </source>
</evidence>
<dbReference type="InterPro" id="IPR000601">
    <property type="entry name" value="PKD_dom"/>
</dbReference>
<dbReference type="Pfam" id="PF02010">
    <property type="entry name" value="REJ"/>
    <property type="match status" value="1"/>
</dbReference>
<keyword evidence="10" id="KW-0969">Cilium</keyword>
<dbReference type="Proteomes" id="UP001369086">
    <property type="component" value="Unassembled WGS sequence"/>
</dbReference>
<evidence type="ECO:0000256" key="3">
    <source>
        <dbReference type="ARBA" id="ARBA00007200"/>
    </source>
</evidence>
<keyword evidence="26" id="KW-1185">Reference proteome</keyword>
<protein>
    <submittedName>
        <fullName evidence="25">Polycystin-1 isoform X1</fullName>
    </submittedName>
</protein>
<dbReference type="InterPro" id="IPR016187">
    <property type="entry name" value="CTDL_fold"/>
</dbReference>
<evidence type="ECO:0000256" key="12">
    <source>
        <dbReference type="ARBA" id="ARBA00023157"/>
    </source>
</evidence>
<dbReference type="InterPro" id="IPR016186">
    <property type="entry name" value="C-type_lectin-like/link_sf"/>
</dbReference>
<evidence type="ECO:0000256" key="17">
    <source>
        <dbReference type="SAM" id="Phobius"/>
    </source>
</evidence>
<evidence type="ECO:0000256" key="16">
    <source>
        <dbReference type="SAM" id="MobiDB-lite"/>
    </source>
</evidence>
<dbReference type="InterPro" id="IPR006228">
    <property type="entry name" value="Polycystin_cat"/>
</dbReference>
<dbReference type="InterPro" id="IPR057244">
    <property type="entry name" value="GAIN_B"/>
</dbReference>
<dbReference type="InterPro" id="IPR032675">
    <property type="entry name" value="LRR_dom_sf"/>
</dbReference>
<dbReference type="SMART" id="SM00303">
    <property type="entry name" value="GPS"/>
    <property type="match status" value="1"/>
</dbReference>
<feature type="transmembrane region" description="Helical" evidence="17">
    <location>
        <begin position="4024"/>
        <end position="4047"/>
    </location>
</feature>
<feature type="domain" description="C-type lectin" evidence="19">
    <location>
        <begin position="447"/>
        <end position="561"/>
    </location>
</feature>
<dbReference type="CDD" id="cd00146">
    <property type="entry name" value="PKD"/>
    <property type="match status" value="12"/>
</dbReference>
<keyword evidence="9 17" id="KW-1133">Transmembrane helix</keyword>
<dbReference type="InterPro" id="IPR013783">
    <property type="entry name" value="Ig-like_fold"/>
</dbReference>
<dbReference type="InterPro" id="IPR014010">
    <property type="entry name" value="REJ_dom"/>
</dbReference>
<comment type="caution">
    <text evidence="25">The sequence shown here is derived from an EMBL/GenBank/DDBJ whole genome shotgun (WGS) entry which is preliminary data.</text>
</comment>
<dbReference type="PROSITE" id="PS50093">
    <property type="entry name" value="PKD"/>
    <property type="match status" value="11"/>
</dbReference>
<dbReference type="Pfam" id="PF01477">
    <property type="entry name" value="PLAT"/>
    <property type="match status" value="1"/>
</dbReference>
<dbReference type="InterPro" id="IPR000483">
    <property type="entry name" value="Cys-rich_flank_reg_C"/>
</dbReference>
<evidence type="ECO:0000259" key="23">
    <source>
        <dbReference type="PROSITE" id="PS51111"/>
    </source>
</evidence>
<dbReference type="SUPFAM" id="SSF52058">
    <property type="entry name" value="L domain-like"/>
    <property type="match status" value="1"/>
</dbReference>
<dbReference type="InterPro" id="IPR001304">
    <property type="entry name" value="C-type_lectin-like"/>
</dbReference>
<feature type="domain" description="PLAT" evidence="21">
    <location>
        <begin position="3150"/>
        <end position="3265"/>
    </location>
</feature>
<dbReference type="PROSITE" id="PS50095">
    <property type="entry name" value="PLAT"/>
    <property type="match status" value="1"/>
</dbReference>
<dbReference type="InterPro" id="IPR002859">
    <property type="entry name" value="PKD/REJ-like"/>
</dbReference>
<evidence type="ECO:0000256" key="7">
    <source>
        <dbReference type="ARBA" id="ARBA00022729"/>
    </source>
</evidence>
<evidence type="ECO:0000259" key="21">
    <source>
        <dbReference type="PROSITE" id="PS50095"/>
    </source>
</evidence>
<keyword evidence="4" id="KW-1003">Cell membrane</keyword>
<evidence type="ECO:0000256" key="10">
    <source>
        <dbReference type="ARBA" id="ARBA00023069"/>
    </source>
</evidence>